<evidence type="ECO:0000256" key="1">
    <source>
        <dbReference type="SAM" id="Phobius"/>
    </source>
</evidence>
<name>A0AAV4N3D0_CAEEX</name>
<keyword evidence="1" id="KW-0472">Membrane</keyword>
<keyword evidence="3" id="KW-1185">Reference proteome</keyword>
<evidence type="ECO:0000313" key="2">
    <source>
        <dbReference type="EMBL" id="GIX79239.1"/>
    </source>
</evidence>
<comment type="caution">
    <text evidence="2">The sequence shown here is derived from an EMBL/GenBank/DDBJ whole genome shotgun (WGS) entry which is preliminary data.</text>
</comment>
<evidence type="ECO:0000313" key="3">
    <source>
        <dbReference type="Proteomes" id="UP001054945"/>
    </source>
</evidence>
<feature type="transmembrane region" description="Helical" evidence="1">
    <location>
        <begin position="66"/>
        <end position="86"/>
    </location>
</feature>
<dbReference type="Proteomes" id="UP001054945">
    <property type="component" value="Unassembled WGS sequence"/>
</dbReference>
<organism evidence="2 3">
    <name type="scientific">Caerostris extrusa</name>
    <name type="common">Bark spider</name>
    <name type="synonym">Caerostris bankana</name>
    <dbReference type="NCBI Taxonomy" id="172846"/>
    <lineage>
        <taxon>Eukaryota</taxon>
        <taxon>Metazoa</taxon>
        <taxon>Ecdysozoa</taxon>
        <taxon>Arthropoda</taxon>
        <taxon>Chelicerata</taxon>
        <taxon>Arachnida</taxon>
        <taxon>Araneae</taxon>
        <taxon>Araneomorphae</taxon>
        <taxon>Entelegynae</taxon>
        <taxon>Araneoidea</taxon>
        <taxon>Araneidae</taxon>
        <taxon>Caerostris</taxon>
    </lineage>
</organism>
<accession>A0AAV4N3D0</accession>
<keyword evidence="1" id="KW-1133">Transmembrane helix</keyword>
<sequence>MVKTDGGDLEEPADVHCRLRRTENSNEYGTSAALKDVCVDNTNTQPTLSRWSMCWHFTKSLRIEPVMFLFMFSYILNTTCLTNMIMDKGCLFYYNYSIKICDNLSANRNESDSVEVLANNYNLYMNLLAPIGALVVIFPCAME</sequence>
<dbReference type="AlphaFoldDB" id="A0AAV4N3D0"/>
<gene>
    <name evidence="2" type="primary">AVEN_134695_1</name>
    <name evidence="2" type="ORF">CEXT_714041</name>
</gene>
<feature type="transmembrane region" description="Helical" evidence="1">
    <location>
        <begin position="123"/>
        <end position="142"/>
    </location>
</feature>
<protein>
    <submittedName>
        <fullName evidence="2">Uncharacterized protein</fullName>
    </submittedName>
</protein>
<keyword evidence="1" id="KW-0812">Transmembrane</keyword>
<proteinExistence type="predicted"/>
<reference evidence="2 3" key="1">
    <citation type="submission" date="2021-06" db="EMBL/GenBank/DDBJ databases">
        <title>Caerostris extrusa draft genome.</title>
        <authorList>
            <person name="Kono N."/>
            <person name="Arakawa K."/>
        </authorList>
    </citation>
    <scope>NUCLEOTIDE SEQUENCE [LARGE SCALE GENOMIC DNA]</scope>
</reference>
<dbReference type="EMBL" id="BPLR01020477">
    <property type="protein sequence ID" value="GIX79239.1"/>
    <property type="molecule type" value="Genomic_DNA"/>
</dbReference>